<protein>
    <submittedName>
        <fullName evidence="1">Uncharacterized protein</fullName>
    </submittedName>
</protein>
<evidence type="ECO:0000313" key="1">
    <source>
        <dbReference type="EMBL" id="KAF0934786.1"/>
    </source>
</evidence>
<sequence>MGVGLCPRLSFRALLYTLQQTEPRISLNPFIGWATVYMQQAATRGKGKHYQNNNVSSQFQRINSGM</sequence>
<keyword evidence="2" id="KW-1185">Reference proteome</keyword>
<proteinExistence type="predicted"/>
<dbReference type="EMBL" id="SPHZ02000001">
    <property type="protein sequence ID" value="KAF0934786.1"/>
    <property type="molecule type" value="Genomic_DNA"/>
</dbReference>
<reference evidence="1 2" key="1">
    <citation type="submission" date="2019-11" db="EMBL/GenBank/DDBJ databases">
        <title>Whole genome sequence of Oryza granulata.</title>
        <authorList>
            <person name="Li W."/>
        </authorList>
    </citation>
    <scope>NUCLEOTIDE SEQUENCE [LARGE SCALE GENOMIC DNA]</scope>
    <source>
        <strain evidence="2">cv. Menghai</strain>
        <tissue evidence="1">Leaf</tissue>
    </source>
</reference>
<dbReference type="Proteomes" id="UP000479710">
    <property type="component" value="Unassembled WGS sequence"/>
</dbReference>
<name>A0A6G1FCX3_9ORYZ</name>
<evidence type="ECO:0000313" key="2">
    <source>
        <dbReference type="Proteomes" id="UP000479710"/>
    </source>
</evidence>
<accession>A0A6G1FCX3</accession>
<dbReference type="AlphaFoldDB" id="A0A6G1FCX3"/>
<organism evidence="1 2">
    <name type="scientific">Oryza meyeriana var. granulata</name>
    <dbReference type="NCBI Taxonomy" id="110450"/>
    <lineage>
        <taxon>Eukaryota</taxon>
        <taxon>Viridiplantae</taxon>
        <taxon>Streptophyta</taxon>
        <taxon>Embryophyta</taxon>
        <taxon>Tracheophyta</taxon>
        <taxon>Spermatophyta</taxon>
        <taxon>Magnoliopsida</taxon>
        <taxon>Liliopsida</taxon>
        <taxon>Poales</taxon>
        <taxon>Poaceae</taxon>
        <taxon>BOP clade</taxon>
        <taxon>Oryzoideae</taxon>
        <taxon>Oryzeae</taxon>
        <taxon>Oryzinae</taxon>
        <taxon>Oryza</taxon>
        <taxon>Oryza meyeriana</taxon>
    </lineage>
</organism>
<gene>
    <name evidence="1" type="ORF">E2562_028771</name>
</gene>
<comment type="caution">
    <text evidence="1">The sequence shown here is derived from an EMBL/GenBank/DDBJ whole genome shotgun (WGS) entry which is preliminary data.</text>
</comment>